<dbReference type="EMBL" id="VIFM01000065">
    <property type="protein sequence ID" value="TQF14562.1"/>
    <property type="molecule type" value="Genomic_DNA"/>
</dbReference>
<feature type="region of interest" description="Disordered" evidence="4">
    <location>
        <begin position="1"/>
        <end position="76"/>
    </location>
</feature>
<organism evidence="5 6">
    <name type="scientific">Myxococcus llanfairpwllgwyngyllgogerychwyrndrobwllllantysiliogogogochensis</name>
    <dbReference type="NCBI Taxonomy" id="2590453"/>
    <lineage>
        <taxon>Bacteria</taxon>
        <taxon>Pseudomonadati</taxon>
        <taxon>Myxococcota</taxon>
        <taxon>Myxococcia</taxon>
        <taxon>Myxococcales</taxon>
        <taxon>Cystobacterineae</taxon>
        <taxon>Myxococcaceae</taxon>
        <taxon>Myxococcus</taxon>
    </lineage>
</organism>
<dbReference type="InterPro" id="IPR044925">
    <property type="entry name" value="His-Me_finger_sf"/>
</dbReference>
<accession>A0A540WZZ3</accession>
<sequence>MTVVGSPRPLTRLLVNSSTAGVGTRPSQDVSSPQARNVAALGLKDTFEQAPAAKQGPARTEAPTPPAPSEGNDPFEGLRDAALLRAIKESSSGKHVKSYTEARKVIFGELDVVNGKVACVYTGREIEGGKLPKNSDMNVEHTWPQSKGATGVAKSDLHHLFPTDSKANSKRGNWPFGEVVNVKWSENGAKFGTDAQGRTVFEPPDSHKGNVARAMFYFSSTYSKPIPDAEEAVLREWNDLDVVDTAEHARNQRVADIQGNVNQFVEHEDLVDRIKDF</sequence>
<evidence type="ECO:0000313" key="6">
    <source>
        <dbReference type="Proteomes" id="UP000315369"/>
    </source>
</evidence>
<dbReference type="InterPro" id="IPR007346">
    <property type="entry name" value="Endonuclease-I"/>
</dbReference>
<comment type="similarity">
    <text evidence="1">Belongs to the EndA/NucM nuclease family.</text>
</comment>
<dbReference type="GO" id="GO:0016787">
    <property type="term" value="F:hydrolase activity"/>
    <property type="evidence" value="ECO:0007669"/>
    <property type="project" value="UniProtKB-KW"/>
</dbReference>
<dbReference type="Proteomes" id="UP000315369">
    <property type="component" value="Unassembled WGS sequence"/>
</dbReference>
<evidence type="ECO:0000256" key="4">
    <source>
        <dbReference type="SAM" id="MobiDB-lite"/>
    </source>
</evidence>
<keyword evidence="5" id="KW-0255">Endonuclease</keyword>
<evidence type="ECO:0000313" key="5">
    <source>
        <dbReference type="EMBL" id="TQF14562.1"/>
    </source>
</evidence>
<reference evidence="5 6" key="1">
    <citation type="submission" date="2019-06" db="EMBL/GenBank/DDBJ databases">
        <authorList>
            <person name="Livingstone P."/>
            <person name="Whitworth D."/>
        </authorList>
    </citation>
    <scope>NUCLEOTIDE SEQUENCE [LARGE SCALE GENOMIC DNA]</scope>
    <source>
        <strain evidence="5 6">AM401</strain>
    </source>
</reference>
<gene>
    <name evidence="5" type="ORF">FJV41_18105</name>
</gene>
<comment type="caution">
    <text evidence="5">The sequence shown here is derived from an EMBL/GenBank/DDBJ whole genome shotgun (WGS) entry which is preliminary data.</text>
</comment>
<keyword evidence="3" id="KW-0378">Hydrolase</keyword>
<protein>
    <submittedName>
        <fullName evidence="5">Endonuclease I</fullName>
    </submittedName>
</protein>
<proteinExistence type="inferred from homology"/>
<dbReference type="PANTHER" id="PTHR33607:SF2">
    <property type="entry name" value="ENDONUCLEASE-1"/>
    <property type="match status" value="1"/>
</dbReference>
<dbReference type="Pfam" id="PF04231">
    <property type="entry name" value="Endonuclease_1"/>
    <property type="match status" value="1"/>
</dbReference>
<dbReference type="GO" id="GO:0004519">
    <property type="term" value="F:endonuclease activity"/>
    <property type="evidence" value="ECO:0007669"/>
    <property type="project" value="UniProtKB-KW"/>
</dbReference>
<name>A0A540WZZ3_9BACT</name>
<dbReference type="AlphaFoldDB" id="A0A540WZZ3"/>
<dbReference type="RefSeq" id="WP_141643754.1">
    <property type="nucleotide sequence ID" value="NZ_VIFM01000065.1"/>
</dbReference>
<keyword evidence="6" id="KW-1185">Reference proteome</keyword>
<evidence type="ECO:0000256" key="3">
    <source>
        <dbReference type="ARBA" id="ARBA00022801"/>
    </source>
</evidence>
<keyword evidence="2" id="KW-0540">Nuclease</keyword>
<dbReference type="SUPFAM" id="SSF54060">
    <property type="entry name" value="His-Me finger endonucleases"/>
    <property type="match status" value="1"/>
</dbReference>
<dbReference type="PANTHER" id="PTHR33607">
    <property type="entry name" value="ENDONUCLEASE-1"/>
    <property type="match status" value="1"/>
</dbReference>
<evidence type="ECO:0000256" key="2">
    <source>
        <dbReference type="ARBA" id="ARBA00022722"/>
    </source>
</evidence>
<feature type="compositionally biased region" description="Polar residues" evidence="4">
    <location>
        <begin position="14"/>
        <end position="35"/>
    </location>
</feature>
<evidence type="ECO:0000256" key="1">
    <source>
        <dbReference type="ARBA" id="ARBA00006429"/>
    </source>
</evidence>
<dbReference type="OrthoDB" id="9800417at2"/>